<protein>
    <recommendedName>
        <fullName evidence="4 7">Flagellar hook-associated protein 1</fullName>
        <shortName evidence="7">HAP1</shortName>
    </recommendedName>
</protein>
<name>A0AAW3P7K9_9BURK</name>
<dbReference type="Pfam" id="PF22638">
    <property type="entry name" value="FlgK_D1"/>
    <property type="match status" value="1"/>
</dbReference>
<dbReference type="AlphaFoldDB" id="A0AAW3P7K9"/>
<evidence type="ECO:0000256" key="2">
    <source>
        <dbReference type="ARBA" id="ARBA00004613"/>
    </source>
</evidence>
<proteinExistence type="inferred from homology"/>
<dbReference type="GO" id="GO:0005198">
    <property type="term" value="F:structural molecule activity"/>
    <property type="evidence" value="ECO:0007669"/>
    <property type="project" value="UniProtKB-UniRule"/>
</dbReference>
<evidence type="ECO:0000256" key="3">
    <source>
        <dbReference type="ARBA" id="ARBA00009677"/>
    </source>
</evidence>
<dbReference type="PANTHER" id="PTHR30033:SF1">
    <property type="entry name" value="FLAGELLAR HOOK-ASSOCIATED PROTEIN 1"/>
    <property type="match status" value="1"/>
</dbReference>
<dbReference type="SUPFAM" id="SSF64518">
    <property type="entry name" value="Phase 1 flagellin"/>
    <property type="match status" value="1"/>
</dbReference>
<comment type="similarity">
    <text evidence="3 7">Belongs to the flagella basal body rod proteins family.</text>
</comment>
<sequence>MNLIYIGMSGIRAANLSLYASGNNIANVATPGYSRRGVLLSSGAMGGVDTSAMMRFNESYKTQQLWQSNGKLGQFNVAQSYLDQLEGITGISPRDGGGRNDLGLGAFFGALNAASTEPGSTVLRQSVLNAADSMAKQFNNMRSVLNDQLRSVEQQRHSTVEQVNGLATSIADLNERIVSGQASGADVSALMDQRDVAIDQLSSLAGVKVVQQANGAVDISMGSGQPLVLGKHAGTMEVGRDADGHQALSLTFGSQKMPLRASSLGGELRGLADFEDDVLRPQMEALKTLAVEMSDLINAQLTKGYDMNGNAGKPLMTYDPSTGLLGIDPNIKPDELAFSDDPANPGNNGNLMALIGLSSSKVDIPGLGKVSLENTFAMMMAKVGSVSQQNKQSIDTAQAVRTQAENDWLALSGVDKDEEAMNLVRFKDMYNANMKVISIANELFETTLNSI</sequence>
<accession>A0AAW3P7K9</accession>
<dbReference type="PANTHER" id="PTHR30033">
    <property type="entry name" value="FLAGELLAR HOOK-ASSOCIATED PROTEIN 1"/>
    <property type="match status" value="1"/>
</dbReference>
<dbReference type="RefSeq" id="WP_060188460.1">
    <property type="nucleotide sequence ID" value="NZ_LPJS01000011.1"/>
</dbReference>
<evidence type="ECO:0000259" key="8">
    <source>
        <dbReference type="Pfam" id="PF06429"/>
    </source>
</evidence>
<comment type="caution">
    <text evidence="10">The sequence shown here is derived from an EMBL/GenBank/DDBJ whole genome shotgun (WGS) entry which is preliminary data.</text>
</comment>
<dbReference type="EMBL" id="LPJV01000062">
    <property type="protein sequence ID" value="KWF45122.1"/>
    <property type="molecule type" value="Genomic_DNA"/>
</dbReference>
<evidence type="ECO:0000313" key="11">
    <source>
        <dbReference type="Proteomes" id="UP000063236"/>
    </source>
</evidence>
<dbReference type="InterPro" id="IPR010930">
    <property type="entry name" value="Flg_bb/hook_C_dom"/>
</dbReference>
<dbReference type="GO" id="GO:0009424">
    <property type="term" value="C:bacterial-type flagellum hook"/>
    <property type="evidence" value="ECO:0007669"/>
    <property type="project" value="UniProtKB-UniRule"/>
</dbReference>
<dbReference type="GO" id="GO:0005576">
    <property type="term" value="C:extracellular region"/>
    <property type="evidence" value="ECO:0007669"/>
    <property type="project" value="UniProtKB-SubCell"/>
</dbReference>
<evidence type="ECO:0000256" key="5">
    <source>
        <dbReference type="ARBA" id="ARBA00022525"/>
    </source>
</evidence>
<comment type="subcellular location">
    <subcellularLocation>
        <location evidence="1 7">Bacterial flagellum</location>
    </subcellularLocation>
    <subcellularLocation>
        <location evidence="2 7">Secreted</location>
    </subcellularLocation>
</comment>
<keyword evidence="10" id="KW-0282">Flagellum</keyword>
<dbReference type="NCBIfam" id="TIGR02492">
    <property type="entry name" value="flgK_ends"/>
    <property type="match status" value="1"/>
</dbReference>
<evidence type="ECO:0000259" key="9">
    <source>
        <dbReference type="Pfam" id="PF22638"/>
    </source>
</evidence>
<feature type="domain" description="Flagellar basal-body/hook protein C-terminal" evidence="8">
    <location>
        <begin position="410"/>
        <end position="449"/>
    </location>
</feature>
<dbReference type="InterPro" id="IPR002371">
    <property type="entry name" value="FlgK"/>
</dbReference>
<keyword evidence="6 7" id="KW-0975">Bacterial flagellum</keyword>
<dbReference type="Proteomes" id="UP000063236">
    <property type="component" value="Unassembled WGS sequence"/>
</dbReference>
<keyword evidence="10" id="KW-0969">Cilium</keyword>
<dbReference type="InterPro" id="IPR053927">
    <property type="entry name" value="FlgK_helical"/>
</dbReference>
<organism evidence="10 11">
    <name type="scientific">Burkholderia diffusa</name>
    <dbReference type="NCBI Taxonomy" id="488732"/>
    <lineage>
        <taxon>Bacteria</taxon>
        <taxon>Pseudomonadati</taxon>
        <taxon>Pseudomonadota</taxon>
        <taxon>Betaproteobacteria</taxon>
        <taxon>Burkholderiales</taxon>
        <taxon>Burkholderiaceae</taxon>
        <taxon>Burkholderia</taxon>
        <taxon>Burkholderia cepacia complex</taxon>
    </lineage>
</organism>
<keyword evidence="5 7" id="KW-0964">Secreted</keyword>
<evidence type="ECO:0000256" key="1">
    <source>
        <dbReference type="ARBA" id="ARBA00004365"/>
    </source>
</evidence>
<evidence type="ECO:0000313" key="10">
    <source>
        <dbReference type="EMBL" id="KWF45122.1"/>
    </source>
</evidence>
<evidence type="ECO:0000256" key="7">
    <source>
        <dbReference type="RuleBase" id="RU362065"/>
    </source>
</evidence>
<reference evidence="10 11" key="1">
    <citation type="submission" date="2015-11" db="EMBL/GenBank/DDBJ databases">
        <title>Expanding the genomic diversity of Burkholderia species for the development of highly accurate diagnostics.</title>
        <authorList>
            <person name="Sahl J."/>
            <person name="Keim P."/>
            <person name="Wagner D."/>
        </authorList>
    </citation>
    <scope>NUCLEOTIDE SEQUENCE [LARGE SCALE GENOMIC DNA]</scope>
    <source>
        <strain evidence="10 11">MSMB378WGS</strain>
    </source>
</reference>
<evidence type="ECO:0000256" key="6">
    <source>
        <dbReference type="ARBA" id="ARBA00023143"/>
    </source>
</evidence>
<feature type="domain" description="Flagellar hook-associated protein FlgK helical" evidence="9">
    <location>
        <begin position="104"/>
        <end position="315"/>
    </location>
</feature>
<gene>
    <name evidence="7" type="primary">flgK</name>
    <name evidence="10" type="ORF">WL88_29025</name>
</gene>
<evidence type="ECO:0000256" key="4">
    <source>
        <dbReference type="ARBA" id="ARBA00016244"/>
    </source>
</evidence>
<dbReference type="PRINTS" id="PR01005">
    <property type="entry name" value="FLGHOOKAP1"/>
</dbReference>
<keyword evidence="10" id="KW-0966">Cell projection</keyword>
<dbReference type="Pfam" id="PF06429">
    <property type="entry name" value="Flg_bbr_C"/>
    <property type="match status" value="1"/>
</dbReference>
<dbReference type="GO" id="GO:0044780">
    <property type="term" value="P:bacterial-type flagellum assembly"/>
    <property type="evidence" value="ECO:0007669"/>
    <property type="project" value="InterPro"/>
</dbReference>